<evidence type="ECO:0000313" key="1">
    <source>
        <dbReference type="EMBL" id="PMD25453.1"/>
    </source>
</evidence>
<reference evidence="1 2" key="1">
    <citation type="submission" date="2016-05" db="EMBL/GenBank/DDBJ databases">
        <title>A degradative enzymes factory behind the ericoid mycorrhizal symbiosis.</title>
        <authorList>
            <consortium name="DOE Joint Genome Institute"/>
            <person name="Martino E."/>
            <person name="Morin E."/>
            <person name="Grelet G."/>
            <person name="Kuo A."/>
            <person name="Kohler A."/>
            <person name="Daghino S."/>
            <person name="Barry K."/>
            <person name="Choi C."/>
            <person name="Cichocki N."/>
            <person name="Clum A."/>
            <person name="Copeland A."/>
            <person name="Hainaut M."/>
            <person name="Haridas S."/>
            <person name="Labutti K."/>
            <person name="Lindquist E."/>
            <person name="Lipzen A."/>
            <person name="Khouja H.-R."/>
            <person name="Murat C."/>
            <person name="Ohm R."/>
            <person name="Olson A."/>
            <person name="Spatafora J."/>
            <person name="Veneault-Fourrey C."/>
            <person name="Henrissat B."/>
            <person name="Grigoriev I."/>
            <person name="Martin F."/>
            <person name="Perotto S."/>
        </authorList>
    </citation>
    <scope>NUCLEOTIDE SEQUENCE [LARGE SCALE GENOMIC DNA]</scope>
    <source>
        <strain evidence="1 2">UAMH 7357</strain>
    </source>
</reference>
<proteinExistence type="predicted"/>
<name>A0A2J6QGP4_9HELO</name>
<organism evidence="1 2">
    <name type="scientific">Hyaloscypha hepaticicola</name>
    <dbReference type="NCBI Taxonomy" id="2082293"/>
    <lineage>
        <taxon>Eukaryota</taxon>
        <taxon>Fungi</taxon>
        <taxon>Dikarya</taxon>
        <taxon>Ascomycota</taxon>
        <taxon>Pezizomycotina</taxon>
        <taxon>Leotiomycetes</taxon>
        <taxon>Helotiales</taxon>
        <taxon>Hyaloscyphaceae</taxon>
        <taxon>Hyaloscypha</taxon>
    </lineage>
</organism>
<sequence>MSIQITTGIGSLVALGFSVGDLTTLWSLARKVGNWMSAASGDENLLKILDQDELDILRRRGLIDIDRFNKVWGSTMALLGPSGIPVIYKGEDAEKSLDRFGRFTAVMVCTVAALDAFALEAVVKSVVKKVLVELLHASEYGEDILASQCQDRINAWRSAARLRGLKARAEKIRLDLLRRDEIVDGLMPIGDSPLMVDFLVWLLTGSSDVYTTPSSDVAGVGKCLSELGIDILSVEGMGTASLDAPCKLVYSLGALYRMSEKSSSSQVTNKLARDASTTVSLISPEESLTKFPVDIDTANRCRGAWSAGQEAANSVGHAIDVPPENRSYYGEDLTFVFFDQGSPPARAQSGIQALASAHGFFMNNELLRGLEITFQHESLDTLKWLMGQTIESARTENQVWNSKFKDICKINAFTVFQAFFMGYYYAILLKFVDTSTLQVQTVDGSWGFRDAAFLTNMRTLYLSSVKAAVPGIRILRREDLLGILATLLFSKTTILTRTNGIQYNRDSWCLGIIGKRTLLVRSLLKPCRTIREVASFILLDVDTSGIPTDSNGIIRPGVEENWQRMYYFQIGGEDIRAPGAIKGKEDEDVTFHIEADWDGNPETMLLAVRYCGRRITTINPGLADRTFCDVMVRPVAEPSSQTEFDSVDMTAQDLLSGHPIPSHNLDKPVIIRVSGRPRLQYLAAHLVSTCILRLESNCLQTAIEQCREHARRTRSESVVIIKGDGPKCCADILDWVPADVDKKVIQHKFSAVANRKAGNLLGDSTDDEVQ</sequence>
<dbReference type="OrthoDB" id="3496570at2759"/>
<evidence type="ECO:0000313" key="2">
    <source>
        <dbReference type="Proteomes" id="UP000235672"/>
    </source>
</evidence>
<dbReference type="AlphaFoldDB" id="A0A2J6QGP4"/>
<dbReference type="EMBL" id="KZ613470">
    <property type="protein sequence ID" value="PMD25453.1"/>
    <property type="molecule type" value="Genomic_DNA"/>
</dbReference>
<dbReference type="Proteomes" id="UP000235672">
    <property type="component" value="Unassembled WGS sequence"/>
</dbReference>
<gene>
    <name evidence="1" type="ORF">NA56DRAFT_642454</name>
</gene>
<protein>
    <submittedName>
        <fullName evidence="1">Uncharacterized protein</fullName>
    </submittedName>
</protein>
<accession>A0A2J6QGP4</accession>
<keyword evidence="2" id="KW-1185">Reference proteome</keyword>